<reference evidence="2" key="1">
    <citation type="journal article" date="2017" name="Parasit. Vectors">
        <title>Sialotranscriptomics of Rhipicephalus zambeziensis reveals intricate expression profiles of secretory proteins and suggests tight temporal transcriptional regulation during blood-feeding.</title>
        <authorList>
            <person name="de Castro M.H."/>
            <person name="de Klerk D."/>
            <person name="Pienaar R."/>
            <person name="Rees D.J.G."/>
            <person name="Mans B.J."/>
        </authorList>
    </citation>
    <scope>NUCLEOTIDE SEQUENCE</scope>
    <source>
        <tissue evidence="2">Salivary glands</tissue>
    </source>
</reference>
<sequence>MSKLYLTVLLCLIYVIWCGSEAKGRSKKRLPCWHNRTKYNRRYSRAQENPCEYWHCLPNGTMEVTKCPDDPLPSDSGYGSCKNVRHGGKWPKCCYFSRLC</sequence>
<keyword evidence="1" id="KW-0732">Signal</keyword>
<evidence type="ECO:0000313" key="2">
    <source>
        <dbReference type="EMBL" id="MAA11389.1"/>
    </source>
</evidence>
<feature type="signal peptide" evidence="1">
    <location>
        <begin position="1"/>
        <end position="18"/>
    </location>
</feature>
<feature type="chain" id="PRO_5013121453" evidence="1">
    <location>
        <begin position="19"/>
        <end position="100"/>
    </location>
</feature>
<dbReference type="EMBL" id="GFPF01000243">
    <property type="protein sequence ID" value="MAA11389.1"/>
    <property type="molecule type" value="Transcribed_RNA"/>
</dbReference>
<protein>
    <submittedName>
        <fullName evidence="2">9.4 kDa family member</fullName>
    </submittedName>
</protein>
<accession>A0A224Y7A2</accession>
<proteinExistence type="predicted"/>
<dbReference type="AlphaFoldDB" id="A0A224Y7A2"/>
<name>A0A224Y7A2_9ACAR</name>
<organism evidence="2">
    <name type="scientific">Rhipicephalus zambeziensis</name>
    <dbReference type="NCBI Taxonomy" id="60191"/>
    <lineage>
        <taxon>Eukaryota</taxon>
        <taxon>Metazoa</taxon>
        <taxon>Ecdysozoa</taxon>
        <taxon>Arthropoda</taxon>
        <taxon>Chelicerata</taxon>
        <taxon>Arachnida</taxon>
        <taxon>Acari</taxon>
        <taxon>Parasitiformes</taxon>
        <taxon>Ixodida</taxon>
        <taxon>Ixodoidea</taxon>
        <taxon>Ixodidae</taxon>
        <taxon>Rhipicephalinae</taxon>
        <taxon>Rhipicephalus</taxon>
        <taxon>Rhipicephalus</taxon>
    </lineage>
</organism>
<evidence type="ECO:0000256" key="1">
    <source>
        <dbReference type="SAM" id="SignalP"/>
    </source>
</evidence>